<protein>
    <submittedName>
        <fullName evidence="1">Uncharacterized protein</fullName>
    </submittedName>
</protein>
<dbReference type="Proteomes" id="UP000008367">
    <property type="component" value="Unassembled WGS sequence"/>
</dbReference>
<organism evidence="1 2">
    <name type="scientific">Vibrio harveyi</name>
    <name type="common">Beneckea harveyi</name>
    <dbReference type="NCBI Taxonomy" id="669"/>
    <lineage>
        <taxon>Bacteria</taxon>
        <taxon>Pseudomonadati</taxon>
        <taxon>Pseudomonadota</taxon>
        <taxon>Gammaproteobacteria</taxon>
        <taxon>Vibrionales</taxon>
        <taxon>Vibrionaceae</taxon>
        <taxon>Vibrio</taxon>
    </lineage>
</organism>
<evidence type="ECO:0000313" key="2">
    <source>
        <dbReference type="Proteomes" id="UP000008367"/>
    </source>
</evidence>
<dbReference type="EMBL" id="AJSR01000651">
    <property type="protein sequence ID" value="EKM32629.1"/>
    <property type="molecule type" value="Genomic_DNA"/>
</dbReference>
<comment type="caution">
    <text evidence="1">The sequence shown here is derived from an EMBL/GenBank/DDBJ whole genome shotgun (WGS) entry which is preliminary data.</text>
</comment>
<dbReference type="AlphaFoldDB" id="A0A454D1S4"/>
<feature type="non-terminal residue" evidence="1">
    <location>
        <position position="1"/>
    </location>
</feature>
<sequence length="22" mass="2592">TTERTRLKMPHSVVRRCVYGDS</sequence>
<accession>A0A454D1S4</accession>
<proteinExistence type="predicted"/>
<name>A0A454D1S4_VIBHA</name>
<evidence type="ECO:0000313" key="1">
    <source>
        <dbReference type="EMBL" id="EKM32629.1"/>
    </source>
</evidence>
<reference evidence="1 2" key="1">
    <citation type="submission" date="2012-10" db="EMBL/GenBank/DDBJ databases">
        <title>Genome sequence of Vibrio Cholerae HENC-02.</title>
        <authorList>
            <person name="Eppinger M."/>
            <person name="Hasan N.A."/>
            <person name="Sengamalay N."/>
            <person name="Hine E."/>
            <person name="Su Q."/>
            <person name="Daugherty S.C."/>
            <person name="Young S."/>
            <person name="Sadzewicz L."/>
            <person name="Tallon L."/>
            <person name="Cebula T.A."/>
            <person name="Ravel J."/>
            <person name="Colwell R.R."/>
        </authorList>
    </citation>
    <scope>NUCLEOTIDE SEQUENCE [LARGE SCALE GENOMIC DNA]</scope>
    <source>
        <strain evidence="1 2">HENC-02</strain>
    </source>
</reference>
<gene>
    <name evidence="1" type="ORF">VCHENC02_1829B</name>
</gene>